<proteinExistence type="predicted"/>
<gene>
    <name evidence="3" type="ORF">VNO78_10115</name>
</gene>
<dbReference type="AlphaFoldDB" id="A0AAN9SK47"/>
<feature type="compositionally biased region" description="Low complexity" evidence="1">
    <location>
        <begin position="256"/>
        <end position="279"/>
    </location>
</feature>
<protein>
    <submittedName>
        <fullName evidence="3">Uncharacterized protein</fullName>
    </submittedName>
</protein>
<feature type="region of interest" description="Disordered" evidence="1">
    <location>
        <begin position="49"/>
        <end position="80"/>
    </location>
</feature>
<keyword evidence="4" id="KW-1185">Reference proteome</keyword>
<feature type="region of interest" description="Disordered" evidence="1">
    <location>
        <begin position="191"/>
        <end position="279"/>
    </location>
</feature>
<keyword evidence="2" id="KW-0472">Membrane</keyword>
<organism evidence="3 4">
    <name type="scientific">Psophocarpus tetragonolobus</name>
    <name type="common">Winged bean</name>
    <name type="synonym">Dolichos tetragonolobus</name>
    <dbReference type="NCBI Taxonomy" id="3891"/>
    <lineage>
        <taxon>Eukaryota</taxon>
        <taxon>Viridiplantae</taxon>
        <taxon>Streptophyta</taxon>
        <taxon>Embryophyta</taxon>
        <taxon>Tracheophyta</taxon>
        <taxon>Spermatophyta</taxon>
        <taxon>Magnoliopsida</taxon>
        <taxon>eudicotyledons</taxon>
        <taxon>Gunneridae</taxon>
        <taxon>Pentapetalae</taxon>
        <taxon>rosids</taxon>
        <taxon>fabids</taxon>
        <taxon>Fabales</taxon>
        <taxon>Fabaceae</taxon>
        <taxon>Papilionoideae</taxon>
        <taxon>50 kb inversion clade</taxon>
        <taxon>NPAAA clade</taxon>
        <taxon>indigoferoid/millettioid clade</taxon>
        <taxon>Phaseoleae</taxon>
        <taxon>Psophocarpus</taxon>
    </lineage>
</organism>
<feature type="transmembrane region" description="Helical" evidence="2">
    <location>
        <begin position="12"/>
        <end position="39"/>
    </location>
</feature>
<feature type="compositionally biased region" description="Polar residues" evidence="1">
    <location>
        <begin position="195"/>
        <end position="210"/>
    </location>
</feature>
<keyword evidence="2" id="KW-0812">Transmembrane</keyword>
<dbReference type="Proteomes" id="UP001386955">
    <property type="component" value="Unassembled WGS sequence"/>
</dbReference>
<feature type="region of interest" description="Disordered" evidence="1">
    <location>
        <begin position="133"/>
        <end position="164"/>
    </location>
</feature>
<evidence type="ECO:0000256" key="2">
    <source>
        <dbReference type="SAM" id="Phobius"/>
    </source>
</evidence>
<name>A0AAN9SK47_PSOTE</name>
<comment type="caution">
    <text evidence="3">The sequence shown here is derived from an EMBL/GenBank/DDBJ whole genome shotgun (WGS) entry which is preliminary data.</text>
</comment>
<reference evidence="3 4" key="1">
    <citation type="submission" date="2024-01" db="EMBL/GenBank/DDBJ databases">
        <title>The genomes of 5 underutilized Papilionoideae crops provide insights into root nodulation and disease resistanc.</title>
        <authorList>
            <person name="Jiang F."/>
        </authorList>
    </citation>
    <scope>NUCLEOTIDE SEQUENCE [LARGE SCALE GENOMIC DNA]</scope>
    <source>
        <strain evidence="3">DUOXIRENSHENG_FW03</strain>
        <tissue evidence="3">Leaves</tissue>
    </source>
</reference>
<sequence length="279" mass="30166">MKSTSKVIVGATLLMVVTLAVVLVIMFVLLAELYCSLLLRRRHLRNSNSNSTIRSTTTQPATGRANVSPSHITSHPQQQSPPFRGICAQGVLQAPRSILLPAVSCKEDKAGPRKQKQKHYSELNQLLQIQIQSQESHSNASPSPPLSFISIAPSKPNHQHPLPGSILCNDDKPCRGEEHLVYISNPIYENDERQGSVSNTPFETPDTSPSRLERSCSSEEDDAPEATCSPPLTPMKKLPAKACSVSLRDARSLTTSCSGSRSNNGLSSSSGSPCTSPSW</sequence>
<feature type="compositionally biased region" description="Polar residues" evidence="1">
    <location>
        <begin position="59"/>
        <end position="80"/>
    </location>
</feature>
<accession>A0AAN9SK47</accession>
<keyword evidence="2" id="KW-1133">Transmembrane helix</keyword>
<evidence type="ECO:0000256" key="1">
    <source>
        <dbReference type="SAM" id="MobiDB-lite"/>
    </source>
</evidence>
<dbReference type="EMBL" id="JAYMYS010000003">
    <property type="protein sequence ID" value="KAK7398941.1"/>
    <property type="molecule type" value="Genomic_DNA"/>
</dbReference>
<feature type="compositionally biased region" description="Low complexity" evidence="1">
    <location>
        <begin position="49"/>
        <end position="58"/>
    </location>
</feature>
<evidence type="ECO:0000313" key="3">
    <source>
        <dbReference type="EMBL" id="KAK7398941.1"/>
    </source>
</evidence>
<evidence type="ECO:0000313" key="4">
    <source>
        <dbReference type="Proteomes" id="UP001386955"/>
    </source>
</evidence>